<organism evidence="2 3">
    <name type="scientific">Streptomyces cynarae</name>
    <dbReference type="NCBI Taxonomy" id="2981134"/>
    <lineage>
        <taxon>Bacteria</taxon>
        <taxon>Bacillati</taxon>
        <taxon>Actinomycetota</taxon>
        <taxon>Actinomycetes</taxon>
        <taxon>Kitasatosporales</taxon>
        <taxon>Streptomycetaceae</taxon>
        <taxon>Streptomyces</taxon>
    </lineage>
</organism>
<sequence length="93" mass="9621">MIAVALLMPVSMLCLVLALGSYEERLLTPGGTGKARGAGRRRLRAVPRSSPDDADGADTGSRVRERPTAQKAGDTRAAGSTAPDGSGSRWRAA</sequence>
<reference evidence="2" key="1">
    <citation type="submission" date="2022-10" db="EMBL/GenBank/DDBJ databases">
        <authorList>
            <person name="Mo P."/>
        </authorList>
    </citation>
    <scope>NUCLEOTIDE SEQUENCE</scope>
    <source>
        <strain evidence="2">HUAS 13-4</strain>
    </source>
</reference>
<name>A0ABY6DUD8_9ACTN</name>
<gene>
    <name evidence="2" type="ORF">N8I84_04100</name>
</gene>
<dbReference type="Proteomes" id="UP001061298">
    <property type="component" value="Chromosome"/>
</dbReference>
<evidence type="ECO:0000313" key="3">
    <source>
        <dbReference type="Proteomes" id="UP001061298"/>
    </source>
</evidence>
<dbReference type="RefSeq" id="WP_263228200.1">
    <property type="nucleotide sequence ID" value="NZ_CP106793.1"/>
</dbReference>
<evidence type="ECO:0008006" key="4">
    <source>
        <dbReference type="Google" id="ProtNLM"/>
    </source>
</evidence>
<dbReference type="EMBL" id="CP106793">
    <property type="protein sequence ID" value="UXY17994.1"/>
    <property type="molecule type" value="Genomic_DNA"/>
</dbReference>
<proteinExistence type="predicted"/>
<evidence type="ECO:0000313" key="2">
    <source>
        <dbReference type="EMBL" id="UXY17994.1"/>
    </source>
</evidence>
<keyword evidence="3" id="KW-1185">Reference proteome</keyword>
<evidence type="ECO:0000256" key="1">
    <source>
        <dbReference type="SAM" id="MobiDB-lite"/>
    </source>
</evidence>
<protein>
    <recommendedName>
        <fullName evidence="4">Secreted protein</fullName>
    </recommendedName>
</protein>
<feature type="region of interest" description="Disordered" evidence="1">
    <location>
        <begin position="28"/>
        <end position="93"/>
    </location>
</feature>
<accession>A0ABY6DUD8</accession>